<reference evidence="1 2" key="1">
    <citation type="journal article" date="2007" name="Nature">
        <title>Evolution of genes and genomes on the Drosophila phylogeny.</title>
        <authorList>
            <consortium name="Drosophila 12 Genomes Consortium"/>
            <person name="Clark A.G."/>
            <person name="Eisen M.B."/>
            <person name="Smith D.R."/>
            <person name="Bergman C.M."/>
            <person name="Oliver B."/>
            <person name="Markow T.A."/>
            <person name="Kaufman T.C."/>
            <person name="Kellis M."/>
            <person name="Gelbart W."/>
            <person name="Iyer V.N."/>
            <person name="Pollard D.A."/>
            <person name="Sackton T.B."/>
            <person name="Larracuente A.M."/>
            <person name="Singh N.D."/>
            <person name="Abad J.P."/>
            <person name="Abt D.N."/>
            <person name="Adryan B."/>
            <person name="Aguade M."/>
            <person name="Akashi H."/>
            <person name="Anderson W.W."/>
            <person name="Aquadro C.F."/>
            <person name="Ardell D.H."/>
            <person name="Arguello R."/>
            <person name="Artieri C.G."/>
            <person name="Barbash D.A."/>
            <person name="Barker D."/>
            <person name="Barsanti P."/>
            <person name="Batterham P."/>
            <person name="Batzoglou S."/>
            <person name="Begun D."/>
            <person name="Bhutkar A."/>
            <person name="Blanco E."/>
            <person name="Bosak S.A."/>
            <person name="Bradley R.K."/>
            <person name="Brand A.D."/>
            <person name="Brent M.R."/>
            <person name="Brooks A.N."/>
            <person name="Brown R.H."/>
            <person name="Butlin R.K."/>
            <person name="Caggese C."/>
            <person name="Calvi B.R."/>
            <person name="Bernardo de Carvalho A."/>
            <person name="Caspi A."/>
            <person name="Castrezana S."/>
            <person name="Celniker S.E."/>
            <person name="Chang J.L."/>
            <person name="Chapple C."/>
            <person name="Chatterji S."/>
            <person name="Chinwalla A."/>
            <person name="Civetta A."/>
            <person name="Clifton S.W."/>
            <person name="Comeron J.M."/>
            <person name="Costello J.C."/>
            <person name="Coyne J.A."/>
            <person name="Daub J."/>
            <person name="David R.G."/>
            <person name="Delcher A.L."/>
            <person name="Delehaunty K."/>
            <person name="Do C.B."/>
            <person name="Ebling H."/>
            <person name="Edwards K."/>
            <person name="Eickbush T."/>
            <person name="Evans J.D."/>
            <person name="Filipski A."/>
            <person name="Findeiss S."/>
            <person name="Freyhult E."/>
            <person name="Fulton L."/>
            <person name="Fulton R."/>
            <person name="Garcia A.C."/>
            <person name="Gardiner A."/>
            <person name="Garfield D.A."/>
            <person name="Garvin B.E."/>
            <person name="Gibson G."/>
            <person name="Gilbert D."/>
            <person name="Gnerre S."/>
            <person name="Godfrey J."/>
            <person name="Good R."/>
            <person name="Gotea V."/>
            <person name="Gravely B."/>
            <person name="Greenberg A.J."/>
            <person name="Griffiths-Jones S."/>
            <person name="Gross S."/>
            <person name="Guigo R."/>
            <person name="Gustafson E.A."/>
            <person name="Haerty W."/>
            <person name="Hahn M.W."/>
            <person name="Halligan D.L."/>
            <person name="Halpern A.L."/>
            <person name="Halter G.M."/>
            <person name="Han M.V."/>
            <person name="Heger A."/>
            <person name="Hillier L."/>
            <person name="Hinrichs A.S."/>
            <person name="Holmes I."/>
            <person name="Hoskins R.A."/>
            <person name="Hubisz M.J."/>
            <person name="Hultmark D."/>
            <person name="Huntley M.A."/>
            <person name="Jaffe D.B."/>
            <person name="Jagadeeshan S."/>
            <person name="Jeck W.R."/>
            <person name="Johnson J."/>
            <person name="Jones C.D."/>
            <person name="Jordan W.C."/>
            <person name="Karpen G.H."/>
            <person name="Kataoka E."/>
            <person name="Keightley P.D."/>
            <person name="Kheradpour P."/>
            <person name="Kirkness E.F."/>
            <person name="Koerich L.B."/>
            <person name="Kristiansen K."/>
            <person name="Kudrna D."/>
            <person name="Kulathinal R.J."/>
            <person name="Kumar S."/>
            <person name="Kwok R."/>
            <person name="Lander E."/>
            <person name="Langley C.H."/>
            <person name="Lapoint R."/>
            <person name="Lazzaro B.P."/>
            <person name="Lee S.J."/>
            <person name="Levesque L."/>
            <person name="Li R."/>
            <person name="Lin C.F."/>
            <person name="Lin M.F."/>
            <person name="Lindblad-Toh K."/>
            <person name="Llopart A."/>
            <person name="Long M."/>
            <person name="Low L."/>
            <person name="Lozovsky E."/>
            <person name="Lu J."/>
            <person name="Luo M."/>
            <person name="Machado C.A."/>
            <person name="Makalowski W."/>
            <person name="Marzo M."/>
            <person name="Matsuda M."/>
            <person name="Matzkin L."/>
            <person name="McAllister B."/>
            <person name="McBride C.S."/>
            <person name="McKernan B."/>
            <person name="McKernan K."/>
            <person name="Mendez-Lago M."/>
            <person name="Minx P."/>
            <person name="Mollenhauer M.U."/>
            <person name="Montooth K."/>
            <person name="Mount S.M."/>
            <person name="Mu X."/>
            <person name="Myers E."/>
            <person name="Negre B."/>
            <person name="Newfeld S."/>
            <person name="Nielsen R."/>
            <person name="Noor M.A."/>
            <person name="O'Grady P."/>
            <person name="Pachter L."/>
            <person name="Papaceit M."/>
            <person name="Parisi M.J."/>
            <person name="Parisi M."/>
            <person name="Parts L."/>
            <person name="Pedersen J.S."/>
            <person name="Pesole G."/>
            <person name="Phillippy A.M."/>
            <person name="Ponting C.P."/>
            <person name="Pop M."/>
            <person name="Porcelli D."/>
            <person name="Powell J.R."/>
            <person name="Prohaska S."/>
            <person name="Pruitt K."/>
            <person name="Puig M."/>
            <person name="Quesneville H."/>
            <person name="Ram K.R."/>
            <person name="Rand D."/>
            <person name="Rasmussen M.D."/>
            <person name="Reed L.K."/>
            <person name="Reenan R."/>
            <person name="Reily A."/>
            <person name="Remington K.A."/>
            <person name="Rieger T.T."/>
            <person name="Ritchie M.G."/>
            <person name="Robin C."/>
            <person name="Rogers Y.H."/>
            <person name="Rohde C."/>
            <person name="Rozas J."/>
            <person name="Rubenfield M.J."/>
            <person name="Ruiz A."/>
            <person name="Russo S."/>
            <person name="Salzberg S.L."/>
            <person name="Sanchez-Gracia A."/>
            <person name="Saranga D.J."/>
            <person name="Sato H."/>
            <person name="Schaeffer S.W."/>
            <person name="Schatz M.C."/>
            <person name="Schlenke T."/>
            <person name="Schwartz R."/>
            <person name="Segarra C."/>
            <person name="Singh R.S."/>
            <person name="Sirot L."/>
            <person name="Sirota M."/>
            <person name="Sisneros N.B."/>
            <person name="Smith C.D."/>
            <person name="Smith T.F."/>
            <person name="Spieth J."/>
            <person name="Stage D.E."/>
            <person name="Stark A."/>
            <person name="Stephan W."/>
            <person name="Strausberg R.L."/>
            <person name="Strempel S."/>
            <person name="Sturgill D."/>
            <person name="Sutton G."/>
            <person name="Sutton G.G."/>
            <person name="Tao W."/>
            <person name="Teichmann S."/>
            <person name="Tobari Y.N."/>
            <person name="Tomimura Y."/>
            <person name="Tsolas J.M."/>
            <person name="Valente V.L."/>
            <person name="Venter E."/>
            <person name="Venter J.C."/>
            <person name="Vicario S."/>
            <person name="Vieira F.G."/>
            <person name="Vilella A.J."/>
            <person name="Villasante A."/>
            <person name="Walenz B."/>
            <person name="Wang J."/>
            <person name="Wasserman M."/>
            <person name="Watts T."/>
            <person name="Wilson D."/>
            <person name="Wilson R.K."/>
            <person name="Wing R.A."/>
            <person name="Wolfner M.F."/>
            <person name="Wong A."/>
            <person name="Wong G.K."/>
            <person name="Wu C.I."/>
            <person name="Wu G."/>
            <person name="Yamamoto D."/>
            <person name="Yang H.P."/>
            <person name="Yang S.P."/>
            <person name="Yorke J.A."/>
            <person name="Yoshida K."/>
            <person name="Zdobnov E."/>
            <person name="Zhang P."/>
            <person name="Zhang Y."/>
            <person name="Zimin A.V."/>
            <person name="Baldwin J."/>
            <person name="Abdouelleil A."/>
            <person name="Abdulkadir J."/>
            <person name="Abebe A."/>
            <person name="Abera B."/>
            <person name="Abreu J."/>
            <person name="Acer S.C."/>
            <person name="Aftuck L."/>
            <person name="Alexander A."/>
            <person name="An P."/>
            <person name="Anderson E."/>
            <person name="Anderson S."/>
            <person name="Arachi H."/>
            <person name="Azer M."/>
            <person name="Bachantsang P."/>
            <person name="Barry A."/>
            <person name="Bayul T."/>
            <person name="Berlin A."/>
            <person name="Bessette D."/>
            <person name="Bloom T."/>
            <person name="Blye J."/>
            <person name="Boguslavskiy L."/>
            <person name="Bonnet C."/>
            <person name="Boukhgalter B."/>
            <person name="Bourzgui I."/>
            <person name="Brown A."/>
            <person name="Cahill P."/>
            <person name="Channer S."/>
            <person name="Cheshatsang Y."/>
            <person name="Chuda L."/>
            <person name="Citroen M."/>
            <person name="Collymore A."/>
            <person name="Cooke P."/>
            <person name="Costello M."/>
            <person name="D'Aco K."/>
            <person name="Daza R."/>
            <person name="De Haan G."/>
            <person name="DeGray S."/>
            <person name="DeMaso C."/>
            <person name="Dhargay N."/>
            <person name="Dooley K."/>
            <person name="Dooley E."/>
            <person name="Doricent M."/>
            <person name="Dorje P."/>
            <person name="Dorjee K."/>
            <person name="Dupes A."/>
            <person name="Elong R."/>
            <person name="Falk J."/>
            <person name="Farina A."/>
            <person name="Faro S."/>
            <person name="Ferguson D."/>
            <person name="Fisher S."/>
            <person name="Foley C.D."/>
            <person name="Franke A."/>
            <person name="Friedrich D."/>
            <person name="Gadbois L."/>
            <person name="Gearin G."/>
            <person name="Gearin C.R."/>
            <person name="Giannoukos G."/>
            <person name="Goode T."/>
            <person name="Graham J."/>
            <person name="Grandbois E."/>
            <person name="Grewal S."/>
            <person name="Gyaltsen K."/>
            <person name="Hafez N."/>
            <person name="Hagos B."/>
            <person name="Hall J."/>
            <person name="Henson C."/>
            <person name="Hollinger A."/>
            <person name="Honan T."/>
            <person name="Huard M.D."/>
            <person name="Hughes L."/>
            <person name="Hurhula B."/>
            <person name="Husby M.E."/>
            <person name="Kamat A."/>
            <person name="Kanga B."/>
            <person name="Kashin S."/>
            <person name="Khazanovich D."/>
            <person name="Kisner P."/>
            <person name="Lance K."/>
            <person name="Lara M."/>
            <person name="Lee W."/>
            <person name="Lennon N."/>
            <person name="Letendre F."/>
            <person name="LeVine R."/>
            <person name="Lipovsky A."/>
            <person name="Liu X."/>
            <person name="Liu J."/>
            <person name="Liu S."/>
            <person name="Lokyitsang T."/>
            <person name="Lokyitsang Y."/>
            <person name="Lubonja R."/>
            <person name="Lui A."/>
            <person name="MacDonald P."/>
            <person name="Magnisalis V."/>
            <person name="Maru K."/>
            <person name="Matthews C."/>
            <person name="McCusker W."/>
            <person name="McDonough S."/>
            <person name="Mehta T."/>
            <person name="Meldrim J."/>
            <person name="Meneus L."/>
            <person name="Mihai O."/>
            <person name="Mihalev A."/>
            <person name="Mihova T."/>
            <person name="Mittelman R."/>
            <person name="Mlenga V."/>
            <person name="Montmayeur A."/>
            <person name="Mulrain L."/>
            <person name="Navidi A."/>
            <person name="Naylor J."/>
            <person name="Negash T."/>
            <person name="Nguyen T."/>
            <person name="Nguyen N."/>
            <person name="Nicol R."/>
            <person name="Norbu C."/>
            <person name="Norbu N."/>
            <person name="Novod N."/>
            <person name="O'Neill B."/>
            <person name="Osman S."/>
            <person name="Markiewicz E."/>
            <person name="Oyono O.L."/>
            <person name="Patti C."/>
            <person name="Phunkhang P."/>
            <person name="Pierre F."/>
            <person name="Priest M."/>
            <person name="Raghuraman S."/>
            <person name="Rege F."/>
            <person name="Reyes R."/>
            <person name="Rise C."/>
            <person name="Rogov P."/>
            <person name="Ross K."/>
            <person name="Ryan E."/>
            <person name="Settipalli S."/>
            <person name="Shea T."/>
            <person name="Sherpa N."/>
            <person name="Shi L."/>
            <person name="Shih D."/>
            <person name="Sparrow T."/>
            <person name="Spaulding J."/>
            <person name="Stalker J."/>
            <person name="Stange-Thomann N."/>
            <person name="Stavropoulos S."/>
            <person name="Stone C."/>
            <person name="Strader C."/>
            <person name="Tesfaye S."/>
            <person name="Thomson T."/>
            <person name="Thoulutsang Y."/>
            <person name="Thoulutsang D."/>
            <person name="Topham K."/>
            <person name="Topping I."/>
            <person name="Tsamla T."/>
            <person name="Vassiliev H."/>
            <person name="Vo A."/>
            <person name="Wangchuk T."/>
            <person name="Wangdi T."/>
            <person name="Weiand M."/>
            <person name="Wilkinson J."/>
            <person name="Wilson A."/>
            <person name="Yadav S."/>
            <person name="Young G."/>
            <person name="Yu Q."/>
            <person name="Zembek L."/>
            <person name="Zhong D."/>
            <person name="Zimmer A."/>
            <person name="Zwirko Z."/>
            <person name="Jaffe D.B."/>
            <person name="Alvarez P."/>
            <person name="Brockman W."/>
            <person name="Butler J."/>
            <person name="Chin C."/>
            <person name="Gnerre S."/>
            <person name="Grabherr M."/>
            <person name="Kleber M."/>
            <person name="Mauceli E."/>
            <person name="MacCallum I."/>
        </authorList>
    </citation>
    <scope>NUCLEOTIDE SEQUENCE [LARGE SCALE GENOMIC DNA]</scope>
    <source>
        <strain evidence="2">MSH-3 / Tucson 14011-0111.49</strain>
    </source>
</reference>
<name>B4IRH1_DROPE</name>
<evidence type="ECO:0000313" key="1">
    <source>
        <dbReference type="EMBL" id="EDW36606.1"/>
    </source>
</evidence>
<protein>
    <submittedName>
        <fullName evidence="1">GL18690</fullName>
    </submittedName>
</protein>
<dbReference type="Proteomes" id="UP000008744">
    <property type="component" value="Unassembled WGS sequence"/>
</dbReference>
<dbReference type="HOGENOM" id="CLU_3108615_0_0_1"/>
<proteinExistence type="predicted"/>
<keyword evidence="2" id="KW-1185">Reference proteome</keyword>
<dbReference type="EMBL" id="CH693379">
    <property type="protein sequence ID" value="EDW36606.1"/>
    <property type="molecule type" value="Genomic_DNA"/>
</dbReference>
<gene>
    <name evidence="1" type="primary">Dper\GL18690</name>
    <name evidence="1" type="ORF">Dper_GL18690</name>
</gene>
<sequence>MGASYFAAGQTTSWVLLYCMVRHPPICAARKGGFSALHVDMVRLSSRNGKH</sequence>
<organism evidence="2">
    <name type="scientific">Drosophila persimilis</name>
    <name type="common">Fruit fly</name>
    <dbReference type="NCBI Taxonomy" id="7234"/>
    <lineage>
        <taxon>Eukaryota</taxon>
        <taxon>Metazoa</taxon>
        <taxon>Ecdysozoa</taxon>
        <taxon>Arthropoda</taxon>
        <taxon>Hexapoda</taxon>
        <taxon>Insecta</taxon>
        <taxon>Pterygota</taxon>
        <taxon>Neoptera</taxon>
        <taxon>Endopterygota</taxon>
        <taxon>Diptera</taxon>
        <taxon>Brachycera</taxon>
        <taxon>Muscomorpha</taxon>
        <taxon>Ephydroidea</taxon>
        <taxon>Drosophilidae</taxon>
        <taxon>Drosophila</taxon>
        <taxon>Sophophora</taxon>
    </lineage>
</organism>
<dbReference type="AlphaFoldDB" id="B4IRH1"/>
<evidence type="ECO:0000313" key="2">
    <source>
        <dbReference type="Proteomes" id="UP000008744"/>
    </source>
</evidence>
<accession>B4IRH1</accession>